<accession>A0A382RZU8</accession>
<evidence type="ECO:0008006" key="2">
    <source>
        <dbReference type="Google" id="ProtNLM"/>
    </source>
</evidence>
<sequence length="316" mass="31135">MTDGTTYTINVAVSDVAGNSATDTGDTFVYDKTAPTSTTAVLAVGGDGNGNNGDAVTMTLDPSETVATPTCTFTSDGDAMAGTVTYSTSNPDSHIASITVANGDSDGTVAFSCTYSDLAGNAIGTAITSASSGSVTIDNTHPSISSVAASWGAYLNAAEDNSDGTITVITSGAADGQTVTITGMGVTDTCSVSSNTCTATIAAADLQGLTDGTTYTITVNVDDAAGNSATPDTGDTFIYDKTNPSISNVVADWGAYLNAVEDNSDGTITVTTVGVADGLTVTVTGMGVTDTCSVSTNSCTATIAAADLQGLTDGTT</sequence>
<evidence type="ECO:0000313" key="1">
    <source>
        <dbReference type="EMBL" id="SVD03224.1"/>
    </source>
</evidence>
<proteinExistence type="predicted"/>
<dbReference type="AlphaFoldDB" id="A0A382RZU8"/>
<name>A0A382RZU8_9ZZZZ</name>
<organism evidence="1">
    <name type="scientific">marine metagenome</name>
    <dbReference type="NCBI Taxonomy" id="408172"/>
    <lineage>
        <taxon>unclassified sequences</taxon>
        <taxon>metagenomes</taxon>
        <taxon>ecological metagenomes</taxon>
    </lineage>
</organism>
<dbReference type="EMBL" id="UINC01125415">
    <property type="protein sequence ID" value="SVD03224.1"/>
    <property type="molecule type" value="Genomic_DNA"/>
</dbReference>
<feature type="non-terminal residue" evidence="1">
    <location>
        <position position="316"/>
    </location>
</feature>
<gene>
    <name evidence="1" type="ORF">METZ01_LOCUS356078</name>
</gene>
<dbReference type="InterPro" id="IPR013783">
    <property type="entry name" value="Ig-like_fold"/>
</dbReference>
<protein>
    <recommendedName>
        <fullName evidence="2">Bacterial Ig-like domain-containing protein</fullName>
    </recommendedName>
</protein>
<dbReference type="Gene3D" id="2.60.40.10">
    <property type="entry name" value="Immunoglobulins"/>
    <property type="match status" value="1"/>
</dbReference>
<reference evidence="1" key="1">
    <citation type="submission" date="2018-05" db="EMBL/GenBank/DDBJ databases">
        <authorList>
            <person name="Lanie J.A."/>
            <person name="Ng W.-L."/>
            <person name="Kazmierczak K.M."/>
            <person name="Andrzejewski T.M."/>
            <person name="Davidsen T.M."/>
            <person name="Wayne K.J."/>
            <person name="Tettelin H."/>
            <person name="Glass J.I."/>
            <person name="Rusch D."/>
            <person name="Podicherti R."/>
            <person name="Tsui H.-C.T."/>
            <person name="Winkler M.E."/>
        </authorList>
    </citation>
    <scope>NUCLEOTIDE SEQUENCE</scope>
</reference>